<gene>
    <name evidence="1" type="ORF">CDAR_51091</name>
</gene>
<proteinExistence type="predicted"/>
<dbReference type="Proteomes" id="UP001054837">
    <property type="component" value="Unassembled WGS sequence"/>
</dbReference>
<protein>
    <submittedName>
        <fullName evidence="1">Uncharacterized protein</fullName>
    </submittedName>
</protein>
<evidence type="ECO:0000313" key="1">
    <source>
        <dbReference type="EMBL" id="GIY53167.1"/>
    </source>
</evidence>
<sequence>MEFCGNRIHNKACCHLSRATYLMAINKHQEYFGGTVGLFSGREFGGRDLSRASKRVSRYNWPGLAWPRPPRYEMEFCGNRIHNKACCHLSRATYLMAINKHQEYFGGTVGLFSGQEFGGRDLSRCKKMLFVL</sequence>
<organism evidence="1 2">
    <name type="scientific">Caerostris darwini</name>
    <dbReference type="NCBI Taxonomy" id="1538125"/>
    <lineage>
        <taxon>Eukaryota</taxon>
        <taxon>Metazoa</taxon>
        <taxon>Ecdysozoa</taxon>
        <taxon>Arthropoda</taxon>
        <taxon>Chelicerata</taxon>
        <taxon>Arachnida</taxon>
        <taxon>Araneae</taxon>
        <taxon>Araneomorphae</taxon>
        <taxon>Entelegynae</taxon>
        <taxon>Araneoidea</taxon>
        <taxon>Araneidae</taxon>
        <taxon>Caerostris</taxon>
    </lineage>
</organism>
<keyword evidence="2" id="KW-1185">Reference proteome</keyword>
<evidence type="ECO:0000313" key="2">
    <source>
        <dbReference type="Proteomes" id="UP001054837"/>
    </source>
</evidence>
<accession>A0AAV4U5Z9</accession>
<reference evidence="1 2" key="1">
    <citation type="submission" date="2021-06" db="EMBL/GenBank/DDBJ databases">
        <title>Caerostris darwini draft genome.</title>
        <authorList>
            <person name="Kono N."/>
            <person name="Arakawa K."/>
        </authorList>
    </citation>
    <scope>NUCLEOTIDE SEQUENCE [LARGE SCALE GENOMIC DNA]</scope>
</reference>
<comment type="caution">
    <text evidence="1">The sequence shown here is derived from an EMBL/GenBank/DDBJ whole genome shotgun (WGS) entry which is preliminary data.</text>
</comment>
<dbReference type="EMBL" id="BPLQ01010742">
    <property type="protein sequence ID" value="GIY53167.1"/>
    <property type="molecule type" value="Genomic_DNA"/>
</dbReference>
<dbReference type="AlphaFoldDB" id="A0AAV4U5Z9"/>
<name>A0AAV4U5Z9_9ARAC</name>